<dbReference type="CDD" id="cd07067">
    <property type="entry name" value="HP_PGM_like"/>
    <property type="match status" value="1"/>
</dbReference>
<evidence type="ECO:0000313" key="1">
    <source>
        <dbReference type="EMBL" id="KAF3569684.1"/>
    </source>
</evidence>
<dbReference type="PANTHER" id="PTHR16469">
    <property type="entry name" value="UBIQUITIN-ASSOCIATED AND SH3 DOMAIN-CONTAINING BA-RELATED"/>
    <property type="match status" value="1"/>
</dbReference>
<dbReference type="EMBL" id="QGKX02000095">
    <property type="protein sequence ID" value="KAF3569684.1"/>
    <property type="molecule type" value="Genomic_DNA"/>
</dbReference>
<dbReference type="PANTHER" id="PTHR16469:SF27">
    <property type="entry name" value="UBIQUITIN-ASSOCIATED AND SH3 DOMAIN-CONTAINING BA-RELATED"/>
    <property type="match status" value="1"/>
</dbReference>
<name>A0A8S9RA69_BRACR</name>
<dbReference type="InterPro" id="IPR029033">
    <property type="entry name" value="His_PPase_superfam"/>
</dbReference>
<dbReference type="Proteomes" id="UP000712600">
    <property type="component" value="Unassembled WGS sequence"/>
</dbReference>
<dbReference type="SUPFAM" id="SSF53254">
    <property type="entry name" value="Phosphoglycerate mutase-like"/>
    <property type="match status" value="1"/>
</dbReference>
<dbReference type="Gene3D" id="3.40.50.1240">
    <property type="entry name" value="Phosphoglycerate mutase-like"/>
    <property type="match status" value="1"/>
</dbReference>
<dbReference type="InterPro" id="IPR051710">
    <property type="entry name" value="Phosphatase_SH3-domain"/>
</dbReference>
<protein>
    <submittedName>
        <fullName evidence="1">Uncharacterized protein</fullName>
    </submittedName>
</protein>
<sequence>MDSYQHVFVMLHGDRLDNVDPLWAATAGRPWDPPLFLNGMIRAFKTCQRIRSQTGVPIHRVFVSPFLRCIQTASKVVASSLPLRPQRPPFH</sequence>
<reference evidence="1" key="1">
    <citation type="submission" date="2019-12" db="EMBL/GenBank/DDBJ databases">
        <title>Genome sequencing and annotation of Brassica cretica.</title>
        <authorList>
            <person name="Studholme D.J."/>
            <person name="Sarris P."/>
        </authorList>
    </citation>
    <scope>NUCLEOTIDE SEQUENCE</scope>
    <source>
        <strain evidence="1">PFS-109/04</strain>
        <tissue evidence="1">Leaf</tissue>
    </source>
</reference>
<proteinExistence type="predicted"/>
<evidence type="ECO:0000313" key="2">
    <source>
        <dbReference type="Proteomes" id="UP000712600"/>
    </source>
</evidence>
<gene>
    <name evidence="1" type="ORF">F2Q69_00062260</name>
</gene>
<dbReference type="AlphaFoldDB" id="A0A8S9RA69"/>
<comment type="caution">
    <text evidence="1">The sequence shown here is derived from an EMBL/GenBank/DDBJ whole genome shotgun (WGS) entry which is preliminary data.</text>
</comment>
<organism evidence="1 2">
    <name type="scientific">Brassica cretica</name>
    <name type="common">Mustard</name>
    <dbReference type="NCBI Taxonomy" id="69181"/>
    <lineage>
        <taxon>Eukaryota</taxon>
        <taxon>Viridiplantae</taxon>
        <taxon>Streptophyta</taxon>
        <taxon>Embryophyta</taxon>
        <taxon>Tracheophyta</taxon>
        <taxon>Spermatophyta</taxon>
        <taxon>Magnoliopsida</taxon>
        <taxon>eudicotyledons</taxon>
        <taxon>Gunneridae</taxon>
        <taxon>Pentapetalae</taxon>
        <taxon>rosids</taxon>
        <taxon>malvids</taxon>
        <taxon>Brassicales</taxon>
        <taxon>Brassicaceae</taxon>
        <taxon>Brassiceae</taxon>
        <taxon>Brassica</taxon>
    </lineage>
</organism>
<accession>A0A8S9RA69</accession>
<dbReference type="InterPro" id="IPR013078">
    <property type="entry name" value="His_Pase_superF_clade-1"/>
</dbReference>